<protein>
    <submittedName>
        <fullName evidence="2">Uncharacterized protein</fullName>
    </submittedName>
</protein>
<evidence type="ECO:0000256" key="1">
    <source>
        <dbReference type="SAM" id="MobiDB-lite"/>
    </source>
</evidence>
<accession>J0D138</accession>
<reference evidence="3" key="1">
    <citation type="journal article" date="2012" name="Science">
        <title>The Paleozoic origin of enzymatic lignin decomposition reconstructed from 31 fungal genomes.</title>
        <authorList>
            <person name="Floudas D."/>
            <person name="Binder M."/>
            <person name="Riley R."/>
            <person name="Barry K."/>
            <person name="Blanchette R.A."/>
            <person name="Henrissat B."/>
            <person name="Martinez A.T."/>
            <person name="Otillar R."/>
            <person name="Spatafora J.W."/>
            <person name="Yadav J.S."/>
            <person name="Aerts A."/>
            <person name="Benoit I."/>
            <person name="Boyd A."/>
            <person name="Carlson A."/>
            <person name="Copeland A."/>
            <person name="Coutinho P.M."/>
            <person name="de Vries R.P."/>
            <person name="Ferreira P."/>
            <person name="Findley K."/>
            <person name="Foster B."/>
            <person name="Gaskell J."/>
            <person name="Glotzer D."/>
            <person name="Gorecki P."/>
            <person name="Heitman J."/>
            <person name="Hesse C."/>
            <person name="Hori C."/>
            <person name="Igarashi K."/>
            <person name="Jurgens J.A."/>
            <person name="Kallen N."/>
            <person name="Kersten P."/>
            <person name="Kohler A."/>
            <person name="Kuees U."/>
            <person name="Kumar T.K.A."/>
            <person name="Kuo A."/>
            <person name="LaButti K."/>
            <person name="Larrondo L.F."/>
            <person name="Lindquist E."/>
            <person name="Ling A."/>
            <person name="Lombard V."/>
            <person name="Lucas S."/>
            <person name="Lundell T."/>
            <person name="Martin R."/>
            <person name="McLaughlin D.J."/>
            <person name="Morgenstern I."/>
            <person name="Morin E."/>
            <person name="Murat C."/>
            <person name="Nagy L.G."/>
            <person name="Nolan M."/>
            <person name="Ohm R.A."/>
            <person name="Patyshakuliyeva A."/>
            <person name="Rokas A."/>
            <person name="Ruiz-Duenas F.J."/>
            <person name="Sabat G."/>
            <person name="Salamov A."/>
            <person name="Samejima M."/>
            <person name="Schmutz J."/>
            <person name="Slot J.C."/>
            <person name="St John F."/>
            <person name="Stenlid J."/>
            <person name="Sun H."/>
            <person name="Sun S."/>
            <person name="Syed K."/>
            <person name="Tsang A."/>
            <person name="Wiebenga A."/>
            <person name="Young D."/>
            <person name="Pisabarro A."/>
            <person name="Eastwood D.C."/>
            <person name="Martin F."/>
            <person name="Cullen D."/>
            <person name="Grigoriev I.V."/>
            <person name="Hibbett D.S."/>
        </authorList>
    </citation>
    <scope>NUCLEOTIDE SEQUENCE [LARGE SCALE GENOMIC DNA]</scope>
    <source>
        <strain evidence="3">TFB10046</strain>
    </source>
</reference>
<dbReference type="KEGG" id="adl:AURDEDRAFT_178672"/>
<feature type="region of interest" description="Disordered" evidence="1">
    <location>
        <begin position="103"/>
        <end position="154"/>
    </location>
</feature>
<keyword evidence="3" id="KW-1185">Reference proteome</keyword>
<organism evidence="2 3">
    <name type="scientific">Auricularia subglabra (strain TFB-10046 / SS5)</name>
    <name type="common">White-rot fungus</name>
    <name type="synonym">Auricularia delicata (strain TFB10046)</name>
    <dbReference type="NCBI Taxonomy" id="717982"/>
    <lineage>
        <taxon>Eukaryota</taxon>
        <taxon>Fungi</taxon>
        <taxon>Dikarya</taxon>
        <taxon>Basidiomycota</taxon>
        <taxon>Agaricomycotina</taxon>
        <taxon>Agaricomycetes</taxon>
        <taxon>Auriculariales</taxon>
        <taxon>Auriculariaceae</taxon>
        <taxon>Auricularia</taxon>
    </lineage>
</organism>
<gene>
    <name evidence="2" type="ORF">AURDEDRAFT_178672</name>
</gene>
<evidence type="ECO:0000313" key="2">
    <source>
        <dbReference type="EMBL" id="EJD32282.1"/>
    </source>
</evidence>
<dbReference type="Proteomes" id="UP000006514">
    <property type="component" value="Unassembled WGS sequence"/>
</dbReference>
<sequence>MNPELNLPRGGFASLQNLRALEAALGWSPGVHKAVQALIRGLARKWLDTRMPYRRQSTVAVRGICQRVGETFPDLPRYKDDWHVRGYLRHYLSVVPGAPRDQRVGISQRRKRSCQRKTGAKGRRAQQETPSAEVYLTGPDGHSQGAKPGGEGTDQVTVVGANGPATNGGPPAAAPLIADVSRLPGENHVDVRRHWPKLPIFSVVSSGESLWVHPSTAVACNLVSSAAAKRLGARLTGVGVGMPLVTFSVNFNGLVEEVEAVVADEIPHHVDLLLGNVWMRTHKGLYALDTGNYLFEARREGKLSYYSFAACSRM</sequence>
<name>J0D138_AURST</name>
<proteinExistence type="predicted"/>
<dbReference type="AlphaFoldDB" id="J0D138"/>
<dbReference type="EMBL" id="JH689134">
    <property type="protein sequence ID" value="EJD32282.1"/>
    <property type="molecule type" value="Genomic_DNA"/>
</dbReference>
<evidence type="ECO:0000313" key="3">
    <source>
        <dbReference type="Proteomes" id="UP000006514"/>
    </source>
</evidence>
<dbReference type="InParanoid" id="J0D138"/>
<feature type="compositionally biased region" description="Basic residues" evidence="1">
    <location>
        <begin position="108"/>
        <end position="124"/>
    </location>
</feature>